<dbReference type="AlphaFoldDB" id="A0AAE1HN61"/>
<organism evidence="1 2">
    <name type="scientific">Frankliniella fusca</name>
    <dbReference type="NCBI Taxonomy" id="407009"/>
    <lineage>
        <taxon>Eukaryota</taxon>
        <taxon>Metazoa</taxon>
        <taxon>Ecdysozoa</taxon>
        <taxon>Arthropoda</taxon>
        <taxon>Hexapoda</taxon>
        <taxon>Insecta</taxon>
        <taxon>Pterygota</taxon>
        <taxon>Neoptera</taxon>
        <taxon>Paraneoptera</taxon>
        <taxon>Thysanoptera</taxon>
        <taxon>Terebrantia</taxon>
        <taxon>Thripoidea</taxon>
        <taxon>Thripidae</taxon>
        <taxon>Frankliniella</taxon>
    </lineage>
</organism>
<keyword evidence="2" id="KW-1185">Reference proteome</keyword>
<reference evidence="1" key="2">
    <citation type="journal article" date="2023" name="BMC Genomics">
        <title>Pest status, molecular evolution, and epigenetic factors derived from the genome assembly of Frankliniella fusca, a thysanopteran phytovirus vector.</title>
        <authorList>
            <person name="Catto M.A."/>
            <person name="Labadie P.E."/>
            <person name="Jacobson A.L."/>
            <person name="Kennedy G.G."/>
            <person name="Srinivasan R."/>
            <person name="Hunt B.G."/>
        </authorList>
    </citation>
    <scope>NUCLEOTIDE SEQUENCE</scope>
    <source>
        <strain evidence="1">PL_HMW_Pooled</strain>
    </source>
</reference>
<evidence type="ECO:0000313" key="2">
    <source>
        <dbReference type="Proteomes" id="UP001219518"/>
    </source>
</evidence>
<proteinExistence type="predicted"/>
<comment type="caution">
    <text evidence="1">The sequence shown here is derived from an EMBL/GenBank/DDBJ whole genome shotgun (WGS) entry which is preliminary data.</text>
</comment>
<name>A0AAE1HN61_9NEOP</name>
<dbReference type="EMBL" id="JAHWGI010001174">
    <property type="protein sequence ID" value="KAK3924342.1"/>
    <property type="molecule type" value="Genomic_DNA"/>
</dbReference>
<sequence length="110" mass="12899">MSVWRYSYNFHDNNSCMWTFEATSAVYTFNLLQNLSLSIIERFPSVLSISWRIVPDFVELKLCPLITVTYSTSRKSILSEPNTWRNHKIMFTIKLTVGWVFSPKLSVIKL</sequence>
<protein>
    <submittedName>
        <fullName evidence="1">Zinc-binding GTPase</fullName>
    </submittedName>
</protein>
<dbReference type="Proteomes" id="UP001219518">
    <property type="component" value="Unassembled WGS sequence"/>
</dbReference>
<reference evidence="1" key="1">
    <citation type="submission" date="2021-07" db="EMBL/GenBank/DDBJ databases">
        <authorList>
            <person name="Catto M.A."/>
            <person name="Jacobson A."/>
            <person name="Kennedy G."/>
            <person name="Labadie P."/>
            <person name="Hunt B.G."/>
            <person name="Srinivasan R."/>
        </authorList>
    </citation>
    <scope>NUCLEOTIDE SEQUENCE</scope>
    <source>
        <strain evidence="1">PL_HMW_Pooled</strain>
        <tissue evidence="1">Head</tissue>
    </source>
</reference>
<feature type="non-terminal residue" evidence="1">
    <location>
        <position position="110"/>
    </location>
</feature>
<accession>A0AAE1HN61</accession>
<gene>
    <name evidence="1" type="ORF">KUF71_000439</name>
</gene>
<evidence type="ECO:0000313" key="1">
    <source>
        <dbReference type="EMBL" id="KAK3924342.1"/>
    </source>
</evidence>